<evidence type="ECO:0000313" key="2">
    <source>
        <dbReference type="EMBL" id="MBC4018182.1"/>
    </source>
</evidence>
<dbReference type="AlphaFoldDB" id="A0A9X0R4G4"/>
<dbReference type="RefSeq" id="WP_186772938.1">
    <property type="nucleotide sequence ID" value="NZ_JACOMF010000045.1"/>
</dbReference>
<feature type="chain" id="PRO_5040777892" description="Rap1a immunity protein domain-containing protein" evidence="1">
    <location>
        <begin position="25"/>
        <end position="114"/>
    </location>
</feature>
<sequence length="114" mass="11833">MRRIGFALVVVAAALAGTISAASAQAPRLTMIGLGAGVSCSEWVANVGGDEALEQWAFGFASAIAAGAQLEHGTDPLAKMTAESLHAWLRDYCHQHPTSPLSVALIRLVFSGSR</sequence>
<evidence type="ECO:0000256" key="1">
    <source>
        <dbReference type="SAM" id="SignalP"/>
    </source>
</evidence>
<organism evidence="2 3">
    <name type="scientific">Siccirubricoccus deserti</name>
    <dbReference type="NCBI Taxonomy" id="2013562"/>
    <lineage>
        <taxon>Bacteria</taxon>
        <taxon>Pseudomonadati</taxon>
        <taxon>Pseudomonadota</taxon>
        <taxon>Alphaproteobacteria</taxon>
        <taxon>Acetobacterales</taxon>
        <taxon>Roseomonadaceae</taxon>
        <taxon>Siccirubricoccus</taxon>
    </lineage>
</organism>
<gene>
    <name evidence="2" type="ORF">H7965_23080</name>
</gene>
<comment type="caution">
    <text evidence="2">The sequence shown here is derived from an EMBL/GenBank/DDBJ whole genome shotgun (WGS) entry which is preliminary data.</text>
</comment>
<keyword evidence="3" id="KW-1185">Reference proteome</keyword>
<feature type="signal peptide" evidence="1">
    <location>
        <begin position="1"/>
        <end position="24"/>
    </location>
</feature>
<accession>A0A9X0R4G4</accession>
<protein>
    <recommendedName>
        <fullName evidence="4">Rap1a immunity protein domain-containing protein</fullName>
    </recommendedName>
</protein>
<proteinExistence type="predicted"/>
<keyword evidence="1" id="KW-0732">Signal</keyword>
<dbReference type="Proteomes" id="UP000600101">
    <property type="component" value="Unassembled WGS sequence"/>
</dbReference>
<name>A0A9X0R4G4_9PROT</name>
<reference evidence="2" key="1">
    <citation type="submission" date="2020-08" db="EMBL/GenBank/DDBJ databases">
        <authorList>
            <person name="Hu Y."/>
            <person name="Nguyen S.V."/>
            <person name="Li F."/>
            <person name="Fanning S."/>
        </authorList>
    </citation>
    <scope>NUCLEOTIDE SEQUENCE</scope>
    <source>
        <strain evidence="2">SYSU D8009</strain>
    </source>
</reference>
<evidence type="ECO:0008006" key="4">
    <source>
        <dbReference type="Google" id="ProtNLM"/>
    </source>
</evidence>
<evidence type="ECO:0000313" key="3">
    <source>
        <dbReference type="Proteomes" id="UP000600101"/>
    </source>
</evidence>
<dbReference type="EMBL" id="JACOMF010000045">
    <property type="protein sequence ID" value="MBC4018182.1"/>
    <property type="molecule type" value="Genomic_DNA"/>
</dbReference>